<evidence type="ECO:0000313" key="10">
    <source>
        <dbReference type="EMBL" id="XAE43653.1"/>
    </source>
</evidence>
<feature type="binding site" evidence="7">
    <location>
        <position position="485"/>
    </location>
    <ligand>
        <name>ATP</name>
        <dbReference type="ChEBI" id="CHEBI:30616"/>
    </ligand>
</feature>
<proteinExistence type="inferred from homology"/>
<evidence type="ECO:0000256" key="1">
    <source>
        <dbReference type="ARBA" id="ARBA00006303"/>
    </source>
</evidence>
<dbReference type="RefSeq" id="WP_342629049.1">
    <property type="nucleotide sequence ID" value="NZ_CP152276.1"/>
</dbReference>
<dbReference type="PROSITE" id="PS50862">
    <property type="entry name" value="AA_TRNA_LIGASE_II"/>
    <property type="match status" value="1"/>
</dbReference>
<dbReference type="InterPro" id="IPR029351">
    <property type="entry name" value="GAD_dom"/>
</dbReference>
<dbReference type="Pfam" id="PF02938">
    <property type="entry name" value="GAD"/>
    <property type="match status" value="1"/>
</dbReference>
<dbReference type="PRINTS" id="PR01042">
    <property type="entry name" value="TRNASYNTHASP"/>
</dbReference>
<feature type="binding site" evidence="7">
    <location>
        <position position="492"/>
    </location>
    <ligand>
        <name>L-aspartate</name>
        <dbReference type="ChEBI" id="CHEBI:29991"/>
    </ligand>
</feature>
<accession>A0ABZ3D7A3</accession>
<keyword evidence="4 7" id="KW-0067">ATP-binding</keyword>
<feature type="binding site" evidence="7">
    <location>
        <position position="221"/>
    </location>
    <ligand>
        <name>L-aspartate</name>
        <dbReference type="ChEBI" id="CHEBI:29991"/>
    </ligand>
</feature>
<dbReference type="EMBL" id="CP152276">
    <property type="protein sequence ID" value="XAE43653.1"/>
    <property type="molecule type" value="Genomic_DNA"/>
</dbReference>
<dbReference type="InterPro" id="IPR004524">
    <property type="entry name" value="Asp-tRNA-ligase_1"/>
</dbReference>
<evidence type="ECO:0000313" key="11">
    <source>
        <dbReference type="Proteomes" id="UP001449795"/>
    </source>
</evidence>
<keyword evidence="7" id="KW-0963">Cytoplasm</keyword>
<dbReference type="NCBIfam" id="TIGR00459">
    <property type="entry name" value="aspS_bact"/>
    <property type="match status" value="1"/>
</dbReference>
<evidence type="ECO:0000256" key="7">
    <source>
        <dbReference type="HAMAP-Rule" id="MF_00044"/>
    </source>
</evidence>
<dbReference type="NCBIfam" id="NF001750">
    <property type="entry name" value="PRK00476.1"/>
    <property type="match status" value="1"/>
</dbReference>
<reference evidence="10 11" key="1">
    <citation type="submission" date="2024-04" db="EMBL/GenBank/DDBJ databases">
        <title>Complete genome sequence of Nguyenibacter vanlangesis HBCM-1154, a strain capable of nitrogen fixation, IAA production, and phosphorus solubilization isolated from sugarcane soil.</title>
        <authorList>
            <person name="MY HANH P."/>
        </authorList>
    </citation>
    <scope>NUCLEOTIDE SEQUENCE [LARGE SCALE GENOMIC DNA]</scope>
    <source>
        <strain evidence="10 11">HBCM 1154</strain>
    </source>
</reference>
<dbReference type="SUPFAM" id="SSF55261">
    <property type="entry name" value="GAD domain-like"/>
    <property type="match status" value="1"/>
</dbReference>
<feature type="site" description="Important for tRNA non-discrimination" evidence="7">
    <location>
        <position position="33"/>
    </location>
</feature>
<protein>
    <recommendedName>
        <fullName evidence="7">Aspartate--tRNA(Asp/Asn) ligase</fullName>
        <ecNumber evidence="7">6.1.1.23</ecNumber>
    </recommendedName>
    <alternativeName>
        <fullName evidence="7">Aspartyl-tRNA synthetase</fullName>
        <shortName evidence="7">AspRS</shortName>
    </alternativeName>
    <alternativeName>
        <fullName evidence="7">Non-discriminating aspartyl-tRNA synthetase</fullName>
        <shortName evidence="7">ND-AspRS</shortName>
    </alternativeName>
</protein>
<dbReference type="InterPro" id="IPR006195">
    <property type="entry name" value="aa-tRNA-synth_II"/>
</dbReference>
<dbReference type="Proteomes" id="UP001449795">
    <property type="component" value="Chromosome"/>
</dbReference>
<dbReference type="InterPro" id="IPR012340">
    <property type="entry name" value="NA-bd_OB-fold"/>
</dbReference>
<organism evidence="10 11">
    <name type="scientific">Nguyenibacter vanlangensis</name>
    <dbReference type="NCBI Taxonomy" id="1216886"/>
    <lineage>
        <taxon>Bacteria</taxon>
        <taxon>Pseudomonadati</taxon>
        <taxon>Pseudomonadota</taxon>
        <taxon>Alphaproteobacteria</taxon>
        <taxon>Acetobacterales</taxon>
        <taxon>Acetobacteraceae</taxon>
        <taxon>Nguyenibacter</taxon>
    </lineage>
</organism>
<dbReference type="SUPFAM" id="SSF50249">
    <property type="entry name" value="Nucleic acid-binding proteins"/>
    <property type="match status" value="1"/>
</dbReference>
<gene>
    <name evidence="7 10" type="primary">aspS</name>
    <name evidence="10" type="ORF">AAC691_04185</name>
</gene>
<feature type="region of interest" description="Aspartate" evidence="7">
    <location>
        <begin position="199"/>
        <end position="202"/>
    </location>
</feature>
<dbReference type="InterPro" id="IPR004364">
    <property type="entry name" value="Aa-tRNA-synt_II"/>
</dbReference>
<evidence type="ECO:0000256" key="2">
    <source>
        <dbReference type="ARBA" id="ARBA00022598"/>
    </source>
</evidence>
<evidence type="ECO:0000256" key="6">
    <source>
        <dbReference type="ARBA" id="ARBA00023146"/>
    </source>
</evidence>
<dbReference type="InterPro" id="IPR047090">
    <property type="entry name" value="AspRS_core"/>
</dbReference>
<comment type="similarity">
    <text evidence="1 7">Belongs to the class-II aminoacyl-tRNA synthetase family. Type 1 subfamily.</text>
</comment>
<evidence type="ECO:0000259" key="9">
    <source>
        <dbReference type="PROSITE" id="PS50862"/>
    </source>
</evidence>
<dbReference type="EC" id="6.1.1.23" evidence="7"/>
<dbReference type="InterPro" id="IPR002312">
    <property type="entry name" value="Asp/Asn-tRNA-synth_IIb"/>
</dbReference>
<comment type="catalytic activity">
    <reaction evidence="7">
        <text>tRNA(Asx) + L-aspartate + ATP = L-aspartyl-tRNA(Asx) + AMP + diphosphate</text>
        <dbReference type="Rhea" id="RHEA:18349"/>
        <dbReference type="Rhea" id="RHEA-COMP:9710"/>
        <dbReference type="Rhea" id="RHEA-COMP:9711"/>
        <dbReference type="ChEBI" id="CHEBI:29991"/>
        <dbReference type="ChEBI" id="CHEBI:30616"/>
        <dbReference type="ChEBI" id="CHEBI:33019"/>
        <dbReference type="ChEBI" id="CHEBI:78442"/>
        <dbReference type="ChEBI" id="CHEBI:78516"/>
        <dbReference type="ChEBI" id="CHEBI:456215"/>
        <dbReference type="EC" id="6.1.1.23"/>
    </reaction>
</comment>
<keyword evidence="2 7" id="KW-0436">Ligase</keyword>
<dbReference type="CDD" id="cd04317">
    <property type="entry name" value="EcAspRS_like_N"/>
    <property type="match status" value="1"/>
</dbReference>
<evidence type="ECO:0000256" key="8">
    <source>
        <dbReference type="SAM" id="MobiDB-lite"/>
    </source>
</evidence>
<dbReference type="Gene3D" id="2.40.50.140">
    <property type="entry name" value="Nucleic acid-binding proteins"/>
    <property type="match status" value="1"/>
</dbReference>
<evidence type="ECO:0000256" key="3">
    <source>
        <dbReference type="ARBA" id="ARBA00022741"/>
    </source>
</evidence>
<dbReference type="Pfam" id="PF01336">
    <property type="entry name" value="tRNA_anti-codon"/>
    <property type="match status" value="1"/>
</dbReference>
<name>A0ABZ3D7A3_9PROT</name>
<feature type="region of interest" description="Disordered" evidence="8">
    <location>
        <begin position="583"/>
        <end position="623"/>
    </location>
</feature>
<feature type="binding site" evidence="7">
    <location>
        <position position="451"/>
    </location>
    <ligand>
        <name>L-aspartate</name>
        <dbReference type="ChEBI" id="CHEBI:29991"/>
    </ligand>
</feature>
<comment type="caution">
    <text evidence="7">Lacks conserved residue(s) required for the propagation of feature annotation.</text>
</comment>
<feature type="binding site" evidence="7">
    <location>
        <begin position="221"/>
        <end position="223"/>
    </location>
    <ligand>
        <name>ATP</name>
        <dbReference type="ChEBI" id="CHEBI:30616"/>
    </ligand>
</feature>
<feature type="binding site" evidence="7">
    <location>
        <begin position="537"/>
        <end position="540"/>
    </location>
    <ligand>
        <name>ATP</name>
        <dbReference type="ChEBI" id="CHEBI:30616"/>
    </ligand>
</feature>
<evidence type="ECO:0000256" key="5">
    <source>
        <dbReference type="ARBA" id="ARBA00022917"/>
    </source>
</evidence>
<keyword evidence="3 7" id="KW-0547">Nucleotide-binding</keyword>
<evidence type="ECO:0000256" key="4">
    <source>
        <dbReference type="ARBA" id="ARBA00022840"/>
    </source>
</evidence>
<comment type="function">
    <text evidence="7">Aspartyl-tRNA synthetase with relaxed tRNA specificity since it is able to aspartylate not only its cognate tRNA(Asp) but also tRNA(Asn). Reaction proceeds in two steps: L-aspartate is first activated by ATP to form Asp-AMP and then transferred to the acceptor end of tRNA(Asp/Asn).</text>
</comment>
<comment type="subunit">
    <text evidence="7">Homodimer.</text>
</comment>
<dbReference type="InterPro" id="IPR047089">
    <property type="entry name" value="Asp-tRNA-ligase_1_N"/>
</dbReference>
<keyword evidence="11" id="KW-1185">Reference proteome</keyword>
<dbReference type="Gene3D" id="3.30.1360.30">
    <property type="entry name" value="GAD-like domain"/>
    <property type="match status" value="1"/>
</dbReference>
<sequence>MHAYRTHSCAALRASDAGQTARLSGWVHSKRDHGGLLFIDLRDHFGITQIVIPAGSPVLDVVERARVESVLTITGEVVLRDAATRNPNLPTGEIELRARAVEIQSAAEVLPFQVAGHEHYPEDLRLTYRYLDLRREKVHRNMMLRAQVIASLRRRMTEQGFVEFQTPILTASSPEGARDFLVPARMHPGKFYALPQAPQQFKQLAMVAGFDRYFQIAPCFRDEAARADRSPGEFYQLDFEMAFATQEDVFATLEPVMEGVFREFGGGRTVSAAPFERIPYATAMKLYGSDKPDLRNPLLISDVTEAFAESGFGLFARIVGDGGAVRAIPAPGAGDRPRAFYDKLNAWAREAGAGGLGYIIFDAEGGKGPIAKNLEPERVAAIREATGLADGDAVFFAAGKGDEVVKFSGQVRTRIATELDLIETDAFRFCWITDFPMYERNEETGQIDFSHNPFSMPQGGLEALNGQDPLTITAYQYDIVCNGVELSSGAIRNHRPDVMIRAFEIAGYPASEVEARFGGMLNAFRYGAPPHGGSAPGVDRIVMLLADEPNIREVILFPLNQQGEDLMMGAPAPVPPERLKELSLALDLPRPKPAASKGGQGSDAQVSPVKASPVKASGGKAGE</sequence>
<dbReference type="InterPro" id="IPR045864">
    <property type="entry name" value="aa-tRNA-synth_II/BPL/LPL"/>
</dbReference>
<feature type="domain" description="Aminoacyl-transfer RNA synthetases class-II family profile" evidence="9">
    <location>
        <begin position="144"/>
        <end position="558"/>
    </location>
</feature>
<dbReference type="InterPro" id="IPR004115">
    <property type="entry name" value="GAD-like_sf"/>
</dbReference>
<comment type="subcellular location">
    <subcellularLocation>
        <location evidence="7">Cytoplasm</location>
    </subcellularLocation>
</comment>
<dbReference type="Pfam" id="PF00152">
    <property type="entry name" value="tRNA-synt_2"/>
    <property type="match status" value="1"/>
</dbReference>
<dbReference type="GO" id="GO:0004815">
    <property type="term" value="F:aspartate-tRNA ligase activity"/>
    <property type="evidence" value="ECO:0007669"/>
    <property type="project" value="UniProtKB-EC"/>
</dbReference>
<dbReference type="HAMAP" id="MF_00044">
    <property type="entry name" value="Asp_tRNA_synth_type1"/>
    <property type="match status" value="1"/>
</dbReference>
<dbReference type="SUPFAM" id="SSF55681">
    <property type="entry name" value="Class II aaRS and biotin synthetases"/>
    <property type="match status" value="1"/>
</dbReference>
<dbReference type="InterPro" id="IPR004365">
    <property type="entry name" value="NA-bd_OB_tRNA"/>
</dbReference>
<keyword evidence="5 7" id="KW-0648">Protein biosynthesis</keyword>
<dbReference type="Gene3D" id="3.30.930.10">
    <property type="entry name" value="Bira Bifunctional Protein, Domain 2"/>
    <property type="match status" value="1"/>
</dbReference>
<keyword evidence="6 7" id="KW-0030">Aminoacyl-tRNA synthetase</keyword>
<feature type="binding site" evidence="7">
    <location>
        <position position="175"/>
    </location>
    <ligand>
        <name>L-aspartate</name>
        <dbReference type="ChEBI" id="CHEBI:29991"/>
    </ligand>
</feature>
<dbReference type="PANTHER" id="PTHR22594:SF5">
    <property type="entry name" value="ASPARTATE--TRNA LIGASE, MITOCHONDRIAL"/>
    <property type="match status" value="1"/>
</dbReference>
<dbReference type="PANTHER" id="PTHR22594">
    <property type="entry name" value="ASPARTYL/LYSYL-TRNA SYNTHETASE"/>
    <property type="match status" value="1"/>
</dbReference>
<dbReference type="CDD" id="cd00777">
    <property type="entry name" value="AspRS_core"/>
    <property type="match status" value="1"/>
</dbReference>